<sequence length="147" mass="16871">MSDDVTCNYMNVKGVTSGTENLANIKSYWDASNVTATTRRRTPVPAKGVGYFSWRKLGGRFSGPSCETRAACDRKRELCRARGLHGSKREECCDGATWIFRYYKWFYRPAGPHRTTYHLQHTFAAHSYRKTFVFHPPAARISPVRKQ</sequence>
<dbReference type="EMBL" id="JAPDGR010000043">
    <property type="protein sequence ID" value="KAJ2997903.1"/>
    <property type="molecule type" value="Genomic_DNA"/>
</dbReference>
<keyword evidence="2" id="KW-1185">Reference proteome</keyword>
<proteinExistence type="predicted"/>
<accession>A0ACC1PP42</accession>
<comment type="caution">
    <text evidence="1">The sequence shown here is derived from an EMBL/GenBank/DDBJ whole genome shotgun (WGS) entry which is preliminary data.</text>
</comment>
<name>A0ACC1PP42_9PEZI</name>
<protein>
    <submittedName>
        <fullName evidence="1">Uncharacterized protein</fullName>
    </submittedName>
</protein>
<evidence type="ECO:0000313" key="1">
    <source>
        <dbReference type="EMBL" id="KAJ2997903.1"/>
    </source>
</evidence>
<evidence type="ECO:0000313" key="2">
    <source>
        <dbReference type="Proteomes" id="UP001143856"/>
    </source>
</evidence>
<reference evidence="1" key="1">
    <citation type="submission" date="2022-10" db="EMBL/GenBank/DDBJ databases">
        <title>Genome Sequence of Xylaria curta.</title>
        <authorList>
            <person name="Buettner E."/>
        </authorList>
    </citation>
    <scope>NUCLEOTIDE SEQUENCE</scope>
    <source>
        <strain evidence="1">Babe10</strain>
    </source>
</reference>
<gene>
    <name evidence="1" type="ORF">NUW58_g503</name>
</gene>
<dbReference type="Proteomes" id="UP001143856">
    <property type="component" value="Unassembled WGS sequence"/>
</dbReference>
<organism evidence="1 2">
    <name type="scientific">Xylaria curta</name>
    <dbReference type="NCBI Taxonomy" id="42375"/>
    <lineage>
        <taxon>Eukaryota</taxon>
        <taxon>Fungi</taxon>
        <taxon>Dikarya</taxon>
        <taxon>Ascomycota</taxon>
        <taxon>Pezizomycotina</taxon>
        <taxon>Sordariomycetes</taxon>
        <taxon>Xylariomycetidae</taxon>
        <taxon>Xylariales</taxon>
        <taxon>Xylariaceae</taxon>
        <taxon>Xylaria</taxon>
    </lineage>
</organism>